<dbReference type="InterPro" id="IPR006197">
    <property type="entry name" value="Peptidase_S24_LexA"/>
</dbReference>
<evidence type="ECO:0000256" key="6">
    <source>
        <dbReference type="ARBA" id="ARBA00023236"/>
    </source>
</evidence>
<dbReference type="InterPro" id="IPR036286">
    <property type="entry name" value="LexA/Signal_pep-like_sf"/>
</dbReference>
<feature type="region of interest" description="Disordered" evidence="8">
    <location>
        <begin position="1"/>
        <end position="34"/>
    </location>
</feature>
<comment type="caution">
    <text evidence="10">The sequence shown here is derived from an EMBL/GenBank/DDBJ whole genome shotgun (WGS) entry which is preliminary data.</text>
</comment>
<keyword evidence="2" id="KW-0227">DNA damage</keyword>
<proteinExistence type="inferred from homology"/>
<organism evidence="10 11">
    <name type="scientific">Rothia santali</name>
    <dbReference type="NCBI Taxonomy" id="2949643"/>
    <lineage>
        <taxon>Bacteria</taxon>
        <taxon>Bacillati</taxon>
        <taxon>Actinomycetota</taxon>
        <taxon>Actinomycetes</taxon>
        <taxon>Micrococcales</taxon>
        <taxon>Micrococcaceae</taxon>
        <taxon>Rothia</taxon>
    </lineage>
</organism>
<dbReference type="SUPFAM" id="SSF51306">
    <property type="entry name" value="LexA/Signal peptidase"/>
    <property type="match status" value="1"/>
</dbReference>
<evidence type="ECO:0000313" key="11">
    <source>
        <dbReference type="Proteomes" id="UP001139502"/>
    </source>
</evidence>
<evidence type="ECO:0000256" key="2">
    <source>
        <dbReference type="ARBA" id="ARBA00022763"/>
    </source>
</evidence>
<keyword evidence="11" id="KW-1185">Reference proteome</keyword>
<dbReference type="GO" id="GO:0006355">
    <property type="term" value="P:regulation of DNA-templated transcription"/>
    <property type="evidence" value="ECO:0007669"/>
    <property type="project" value="InterPro"/>
</dbReference>
<dbReference type="GO" id="GO:0009432">
    <property type="term" value="P:SOS response"/>
    <property type="evidence" value="ECO:0007669"/>
    <property type="project" value="UniProtKB-KW"/>
</dbReference>
<dbReference type="CDD" id="cd06529">
    <property type="entry name" value="S24_LexA-like"/>
    <property type="match status" value="1"/>
</dbReference>
<evidence type="ECO:0000256" key="8">
    <source>
        <dbReference type="SAM" id="MobiDB-lite"/>
    </source>
</evidence>
<dbReference type="GO" id="GO:0003677">
    <property type="term" value="F:DNA binding"/>
    <property type="evidence" value="ECO:0007669"/>
    <property type="project" value="InterPro"/>
</dbReference>
<dbReference type="Proteomes" id="UP001139502">
    <property type="component" value="Unassembled WGS sequence"/>
</dbReference>
<gene>
    <name evidence="10" type="ORF">NBM05_07455</name>
</gene>
<dbReference type="GO" id="GO:0016787">
    <property type="term" value="F:hydrolase activity"/>
    <property type="evidence" value="ECO:0007669"/>
    <property type="project" value="UniProtKB-KW"/>
</dbReference>
<name>A0A9X2HDT2_9MICC</name>
<accession>A0A9X2HDT2</accession>
<keyword evidence="4 7" id="KW-0068">Autocatalytic cleavage</keyword>
<feature type="domain" description="Peptidase S24/S26A/S26B/S26C" evidence="9">
    <location>
        <begin position="33"/>
        <end position="100"/>
    </location>
</feature>
<evidence type="ECO:0000259" key="9">
    <source>
        <dbReference type="Pfam" id="PF00717"/>
    </source>
</evidence>
<keyword evidence="6" id="KW-0742">SOS response</keyword>
<dbReference type="Gene3D" id="2.10.109.10">
    <property type="entry name" value="Umud Fragment, subunit A"/>
    <property type="match status" value="1"/>
</dbReference>
<comment type="similarity">
    <text evidence="1 7">Belongs to the peptidase S24 family.</text>
</comment>
<keyword evidence="5" id="KW-0234">DNA repair</keyword>
<dbReference type="GO" id="GO:0006281">
    <property type="term" value="P:DNA repair"/>
    <property type="evidence" value="ECO:0007669"/>
    <property type="project" value="UniProtKB-KW"/>
</dbReference>
<dbReference type="Pfam" id="PF00717">
    <property type="entry name" value="Peptidase_S24"/>
    <property type="match status" value="1"/>
</dbReference>
<evidence type="ECO:0000256" key="5">
    <source>
        <dbReference type="ARBA" id="ARBA00023204"/>
    </source>
</evidence>
<reference evidence="10" key="1">
    <citation type="submission" date="2022-06" db="EMBL/GenBank/DDBJ databases">
        <title>Rothia sp. isolated from sandalwood seedling.</title>
        <authorList>
            <person name="Tuikhar N."/>
            <person name="Kirdat K."/>
            <person name="Thorat V."/>
            <person name="Swetha P."/>
            <person name="Padma S."/>
            <person name="Sundararaj R."/>
            <person name="Yadav A."/>
        </authorList>
    </citation>
    <scope>NUCLEOTIDE SEQUENCE</scope>
    <source>
        <strain evidence="10">AR01</strain>
    </source>
</reference>
<dbReference type="RefSeq" id="WP_254166246.1">
    <property type="nucleotide sequence ID" value="NZ_JANAFB010000014.1"/>
</dbReference>
<evidence type="ECO:0000256" key="3">
    <source>
        <dbReference type="ARBA" id="ARBA00022801"/>
    </source>
</evidence>
<dbReference type="PRINTS" id="PR00726">
    <property type="entry name" value="LEXASERPTASE"/>
</dbReference>
<dbReference type="InterPro" id="IPR039418">
    <property type="entry name" value="LexA-like"/>
</dbReference>
<dbReference type="EMBL" id="JANAFB010000014">
    <property type="protein sequence ID" value="MCP3425847.1"/>
    <property type="molecule type" value="Genomic_DNA"/>
</dbReference>
<evidence type="ECO:0000256" key="7">
    <source>
        <dbReference type="RuleBase" id="RU003991"/>
    </source>
</evidence>
<dbReference type="InterPro" id="IPR015927">
    <property type="entry name" value="Peptidase_S24_S26A/B/C"/>
</dbReference>
<sequence length="136" mass="14495">MTLTTHAPSRPPPAARCRRFPPGSPPSSAGGQDYATDRLDFVEILVRDAGATYVIAVEGSSLLDAGIAHGDLIIVDRGLEPVHHDIVLVDDDGTVQRFLRQTPQRVYGAPAMPPQLSTALNAGVGRDRHLPALATR</sequence>
<evidence type="ECO:0000313" key="10">
    <source>
        <dbReference type="EMBL" id="MCP3425847.1"/>
    </source>
</evidence>
<dbReference type="AlphaFoldDB" id="A0A9X2HDT2"/>
<evidence type="ECO:0000256" key="1">
    <source>
        <dbReference type="ARBA" id="ARBA00007484"/>
    </source>
</evidence>
<keyword evidence="3 7" id="KW-0378">Hydrolase</keyword>
<evidence type="ECO:0000256" key="4">
    <source>
        <dbReference type="ARBA" id="ARBA00022813"/>
    </source>
</evidence>
<protein>
    <recommendedName>
        <fullName evidence="9">Peptidase S24/S26A/S26B/S26C domain-containing protein</fullName>
    </recommendedName>
</protein>